<accession>A0A142B9A7</accession>
<evidence type="ECO:0000313" key="3">
    <source>
        <dbReference type="Proteomes" id="UP000071065"/>
    </source>
</evidence>
<dbReference type="PATRIC" id="fig|570277.3.peg.1239"/>
<protein>
    <submittedName>
        <fullName evidence="2">Uncharacterized protein</fullName>
    </submittedName>
</protein>
<feature type="region of interest" description="Disordered" evidence="1">
    <location>
        <begin position="254"/>
        <end position="273"/>
    </location>
</feature>
<evidence type="ECO:0000313" key="2">
    <source>
        <dbReference type="EMBL" id="AMO55333.1"/>
    </source>
</evidence>
<dbReference type="Proteomes" id="UP000071065">
    <property type="component" value="Chromosome"/>
</dbReference>
<name>A0A142B9A7_9GAMM</name>
<proteinExistence type="predicted"/>
<reference evidence="2 3" key="1">
    <citation type="journal article" date="2016" name="Front. Microbiol.">
        <title>Genomic Insight into the Host-Endosymbiont Relationship of Endozoicomonas montiporae CL-33(T) with its Coral Host.</title>
        <authorList>
            <person name="Ding J.-Y."/>
            <person name="Shiu J.-H."/>
            <person name="Chen W.-M."/>
            <person name="Chiang Y.-R."/>
            <person name="Tang S.-L."/>
        </authorList>
    </citation>
    <scope>NUCLEOTIDE SEQUENCE [LARGE SCALE GENOMIC DNA]</scope>
    <source>
        <strain evidence="2 3">CL-33</strain>
    </source>
</reference>
<organism evidence="2 3">
    <name type="scientific">Endozoicomonas montiporae CL-33</name>
    <dbReference type="NCBI Taxonomy" id="570277"/>
    <lineage>
        <taxon>Bacteria</taxon>
        <taxon>Pseudomonadati</taxon>
        <taxon>Pseudomonadota</taxon>
        <taxon>Gammaproteobacteria</taxon>
        <taxon>Oceanospirillales</taxon>
        <taxon>Endozoicomonadaceae</taxon>
        <taxon>Endozoicomonas</taxon>
    </lineage>
</organism>
<dbReference type="KEGG" id="emp:EZMO1_1135"/>
<dbReference type="AlphaFoldDB" id="A0A142B9A7"/>
<gene>
    <name evidence="2" type="ORF">EZMO1_1135</name>
</gene>
<sequence length="774" mass="86965">MSGMSLSYVYYAFVTLGIMTWDKGEFLWKNTNGDLHKLVDNKSGFIFSLSEDNPVPYDVLPVEQKLSSVIQTISYSCVMHFRPQSGDIARLINEVVEPCVFYARPGVYFITTAIRLKNQALMADLVNIDTKEEWKNTHPSYSQLVEQADFSRSFMVSLSHETPGHVIAGSWYLQTETQKGKVILVPVVYPGKRQNAWIYLNNNSHMSDVILVNNASTFDFTGIVSDYSYNTIGETGFFNSHKNVLDSIVHFSGGGEKGNKRESHSGSNRPVNQPLTLRGSFRGCIGIGGAGGNGQDDDEKNWKPHGHLSPLFGVIPVTVPGLDHLGIILKALLAYLFIPDETPVEFIDRLLSIFYYLQQSVAPEDRDLFFNNFLLQLGSGINQDLSGYLNPESLRSFLYEHDHLVRVGFLQQDVYQLKKKLEVFLGRLVWPENEAESQRLLVDTQMLVETSQASSIEALGKIKKTIVDNQELKLKHAELERKKTINNKLEAMGLKITMTDNEIIMLKLIRHSFLKTPDVKFFTGINKTIVEILANALGNEKIDELAGQLGSGFSYQSESLYRRLELLIIIFFRDGGTRQALVQALVRVLGGLSNDIIERLKEAVVEEPAVDVDKVLGTMVFSLSVNPGQPVANVHSELQADRQDHHQVQPCRRELIAGIESFLRENQAEGDQGSLNRKAIDQLTQLLTATQIQELYTGLRSQVPCLPDIQSGQVNLHDVIQWFFESFLESEVYAMLAKTLYQIFEQTMSPEKIADLLERRLSGFSYASGSGSHH</sequence>
<dbReference type="EMBL" id="CP013251">
    <property type="protein sequence ID" value="AMO55333.1"/>
    <property type="molecule type" value="Genomic_DNA"/>
</dbReference>
<evidence type="ECO:0000256" key="1">
    <source>
        <dbReference type="SAM" id="MobiDB-lite"/>
    </source>
</evidence>